<dbReference type="Proteomes" id="UP000728032">
    <property type="component" value="Unassembled WGS sequence"/>
</dbReference>
<dbReference type="AlphaFoldDB" id="A0A7R9M6H9"/>
<organism evidence="1">
    <name type="scientific">Oppiella nova</name>
    <dbReference type="NCBI Taxonomy" id="334625"/>
    <lineage>
        <taxon>Eukaryota</taxon>
        <taxon>Metazoa</taxon>
        <taxon>Ecdysozoa</taxon>
        <taxon>Arthropoda</taxon>
        <taxon>Chelicerata</taxon>
        <taxon>Arachnida</taxon>
        <taxon>Acari</taxon>
        <taxon>Acariformes</taxon>
        <taxon>Sarcoptiformes</taxon>
        <taxon>Oribatida</taxon>
        <taxon>Brachypylina</taxon>
        <taxon>Oppioidea</taxon>
        <taxon>Oppiidae</taxon>
        <taxon>Oppiella</taxon>
    </lineage>
</organism>
<evidence type="ECO:0000313" key="2">
    <source>
        <dbReference type="Proteomes" id="UP000728032"/>
    </source>
</evidence>
<name>A0A7R9M6H9_9ACAR</name>
<dbReference type="EMBL" id="OC922146">
    <property type="protein sequence ID" value="CAD7653955.1"/>
    <property type="molecule type" value="Genomic_DNA"/>
</dbReference>
<accession>A0A7R9M6H9</accession>
<gene>
    <name evidence="1" type="ORF">ONB1V03_LOCUS10606</name>
</gene>
<reference evidence="1" key="1">
    <citation type="submission" date="2020-11" db="EMBL/GenBank/DDBJ databases">
        <authorList>
            <person name="Tran Van P."/>
        </authorList>
    </citation>
    <scope>NUCLEOTIDE SEQUENCE</scope>
</reference>
<sequence length="110" mass="12572">MVCVNCKPIGDTLPEVVAIELYEGDGYMELILKDQSSERTYYGAREKYVKNLELLFNLPFQRITSDSSDPKLQNVVIKKDKTPDNTRLIVDGNDKPVAFVRVQFQNAQMN</sequence>
<evidence type="ECO:0000313" key="1">
    <source>
        <dbReference type="EMBL" id="CAD7653955.1"/>
    </source>
</evidence>
<dbReference type="OrthoDB" id="6519153at2759"/>
<dbReference type="EMBL" id="CAJPVJ010007321">
    <property type="protein sequence ID" value="CAG2171142.1"/>
    <property type="molecule type" value="Genomic_DNA"/>
</dbReference>
<protein>
    <submittedName>
        <fullName evidence="1">Uncharacterized protein</fullName>
    </submittedName>
</protein>
<keyword evidence="2" id="KW-1185">Reference proteome</keyword>
<proteinExistence type="predicted"/>